<evidence type="ECO:0000313" key="2">
    <source>
        <dbReference type="EMBL" id="MBP1849308.1"/>
    </source>
</evidence>
<organism evidence="2 3">
    <name type="scientific">Rhizobium halophytocola</name>
    <dbReference type="NCBI Taxonomy" id="735519"/>
    <lineage>
        <taxon>Bacteria</taxon>
        <taxon>Pseudomonadati</taxon>
        <taxon>Pseudomonadota</taxon>
        <taxon>Alphaproteobacteria</taxon>
        <taxon>Hyphomicrobiales</taxon>
        <taxon>Rhizobiaceae</taxon>
        <taxon>Rhizobium/Agrobacterium group</taxon>
        <taxon>Rhizobium</taxon>
    </lineage>
</organism>
<accession>A0ABS4DUD0</accession>
<proteinExistence type="predicted"/>
<dbReference type="SUPFAM" id="SSF53850">
    <property type="entry name" value="Periplasmic binding protein-like II"/>
    <property type="match status" value="1"/>
</dbReference>
<dbReference type="InterPro" id="IPR015168">
    <property type="entry name" value="SsuA/THI5"/>
</dbReference>
<reference evidence="2 3" key="1">
    <citation type="submission" date="2021-03" db="EMBL/GenBank/DDBJ databases">
        <title>Genomic Encyclopedia of Type Strains, Phase IV (KMG-IV): sequencing the most valuable type-strain genomes for metagenomic binning, comparative biology and taxonomic classification.</title>
        <authorList>
            <person name="Goeker M."/>
        </authorList>
    </citation>
    <scope>NUCLEOTIDE SEQUENCE [LARGE SCALE GENOMIC DNA]</scope>
    <source>
        <strain evidence="2 3">DSM 21600</strain>
    </source>
</reference>
<dbReference type="Pfam" id="PF09084">
    <property type="entry name" value="NMT1"/>
    <property type="match status" value="1"/>
</dbReference>
<dbReference type="EMBL" id="JAGGJU010000002">
    <property type="protein sequence ID" value="MBP1849308.1"/>
    <property type="molecule type" value="Genomic_DNA"/>
</dbReference>
<dbReference type="Proteomes" id="UP000759443">
    <property type="component" value="Unassembled WGS sequence"/>
</dbReference>
<evidence type="ECO:0000259" key="1">
    <source>
        <dbReference type="Pfam" id="PF09084"/>
    </source>
</evidence>
<comment type="caution">
    <text evidence="2">The sequence shown here is derived from an EMBL/GenBank/DDBJ whole genome shotgun (WGS) entry which is preliminary data.</text>
</comment>
<evidence type="ECO:0000313" key="3">
    <source>
        <dbReference type="Proteomes" id="UP000759443"/>
    </source>
</evidence>
<feature type="domain" description="SsuA/THI5-like" evidence="1">
    <location>
        <begin position="21"/>
        <end position="233"/>
    </location>
</feature>
<dbReference type="Gene3D" id="3.40.190.10">
    <property type="entry name" value="Periplasmic binding protein-like II"/>
    <property type="match status" value="2"/>
</dbReference>
<sequence length="312" mass="32886">MTTILRLNQGDASEARIYYCAHFVALALGLFEKRGVTVELTTTNSGGHTVRGGQIPAVLSGEADLTIGGPMVTMKNYEEGGPALVSFCASVRSNPWFLASAHKLPDGFSLAHLAEARVIDIGNVGTATLTFRWLLEQAGLDDVTLIPGSGVEADDIATVKKGGADFVLHSLHALSPYVAGGELPWTYSLAGATGGVPWSAYIARPERIADKREAFSGFVRAIEEALSVISTAPVAELAGLVAAYYPDMDSETLICALDGYRNAGVFAGGSVIERGDFEHFAMLLKAIGWLGSVVPYDELVDTSLCTDGAEAK</sequence>
<dbReference type="RefSeq" id="WP_209942345.1">
    <property type="nucleotide sequence ID" value="NZ_JAGGJU010000002.1"/>
</dbReference>
<name>A0ABS4DUD0_9HYPH</name>
<keyword evidence="3" id="KW-1185">Reference proteome</keyword>
<protein>
    <submittedName>
        <fullName evidence="2">NitT/TauT family transport system substrate-binding protein</fullName>
    </submittedName>
</protein>
<gene>
    <name evidence="2" type="ORF">J2Z17_000729</name>
</gene>